<organism evidence="1">
    <name type="scientific">Hexamita inflata</name>
    <dbReference type="NCBI Taxonomy" id="28002"/>
    <lineage>
        <taxon>Eukaryota</taxon>
        <taxon>Metamonada</taxon>
        <taxon>Diplomonadida</taxon>
        <taxon>Hexamitidae</taxon>
        <taxon>Hexamitinae</taxon>
        <taxon>Hexamita</taxon>
    </lineage>
</organism>
<dbReference type="EMBL" id="CAXDID020000342">
    <property type="protein sequence ID" value="CAL6079801.1"/>
    <property type="molecule type" value="Genomic_DNA"/>
</dbReference>
<reference evidence="2 3" key="2">
    <citation type="submission" date="2024-07" db="EMBL/GenBank/DDBJ databases">
        <authorList>
            <person name="Akdeniz Z."/>
        </authorList>
    </citation>
    <scope>NUCLEOTIDE SEQUENCE [LARGE SCALE GENOMIC DNA]</scope>
</reference>
<evidence type="ECO:0000313" key="1">
    <source>
        <dbReference type="EMBL" id="CAI9961335.1"/>
    </source>
</evidence>
<dbReference type="AlphaFoldDB" id="A0AA86QMK8"/>
<protein>
    <submittedName>
        <fullName evidence="2">Hypothetical_protein</fullName>
    </submittedName>
</protein>
<dbReference type="EMBL" id="CATOUU010000939">
    <property type="protein sequence ID" value="CAI9961335.1"/>
    <property type="molecule type" value="Genomic_DNA"/>
</dbReference>
<evidence type="ECO:0000313" key="2">
    <source>
        <dbReference type="EMBL" id="CAL6079801.1"/>
    </source>
</evidence>
<proteinExistence type="predicted"/>
<gene>
    <name evidence="1" type="ORF">HINF_LOCUS48980</name>
    <name evidence="2" type="ORF">HINF_LOCUS59560</name>
</gene>
<keyword evidence="3" id="KW-1185">Reference proteome</keyword>
<name>A0AA86QMK8_9EUKA</name>
<comment type="caution">
    <text evidence="1">The sequence shown here is derived from an EMBL/GenBank/DDBJ whole genome shotgun (WGS) entry which is preliminary data.</text>
</comment>
<reference evidence="1" key="1">
    <citation type="submission" date="2023-06" db="EMBL/GenBank/DDBJ databases">
        <authorList>
            <person name="Kurt Z."/>
        </authorList>
    </citation>
    <scope>NUCLEOTIDE SEQUENCE</scope>
</reference>
<dbReference type="Proteomes" id="UP001642409">
    <property type="component" value="Unassembled WGS sequence"/>
</dbReference>
<evidence type="ECO:0000313" key="3">
    <source>
        <dbReference type="Proteomes" id="UP001642409"/>
    </source>
</evidence>
<accession>A0AA86QMK8</accession>
<sequence length="106" mass="12585">MQRSFIIQTSKPNIKSQVTHNLTIQNSVVHQQASFVQLEIDSEAISEIQLNSEQFSVFKNKFQRLHNYTLNEIQFCDKLESQVKIINENVFRLRSNYDILRKRQTK</sequence>